<evidence type="ECO:0000313" key="10">
    <source>
        <dbReference type="Proteomes" id="UP000665020"/>
    </source>
</evidence>
<evidence type="ECO:0000259" key="8">
    <source>
        <dbReference type="Pfam" id="PF00528"/>
    </source>
</evidence>
<dbReference type="Pfam" id="PF00528">
    <property type="entry name" value="BPD_transp_1"/>
    <property type="match status" value="1"/>
</dbReference>
<sequence length="244" mass="27778">MSTTKNVSQLFQKSLLPGNPSHFVENIKTVFTYEDGVFFKWLGNSFLYASLGAFIAIFIACLVGYAFRRYDFYGKKIIFIVILGFSMVPVYAIILPLFMLFKDLALINTRLAVLLPSFVNVFSVYLMISYWNQVPEEVFSAAQIDGANDILIFFKIGLPNVIPGFITLFLLHFVTTWNNFFLPLVVVNSRAKMPLILGITTITDSQGFPVYNLTLTASFFTILPLLILFISLQKYFKPQLYSTR</sequence>
<evidence type="ECO:0000256" key="3">
    <source>
        <dbReference type="ARBA" id="ARBA00022475"/>
    </source>
</evidence>
<dbReference type="SUPFAM" id="SSF161098">
    <property type="entry name" value="MetI-like"/>
    <property type="match status" value="1"/>
</dbReference>
<dbReference type="Proteomes" id="UP000665020">
    <property type="component" value="Chromosome"/>
</dbReference>
<feature type="transmembrane region" description="Helical" evidence="7">
    <location>
        <begin position="46"/>
        <end position="65"/>
    </location>
</feature>
<dbReference type="CDD" id="cd06261">
    <property type="entry name" value="TM_PBP2"/>
    <property type="match status" value="1"/>
</dbReference>
<protein>
    <submittedName>
        <fullName evidence="9">ABC transporter permease subunit</fullName>
    </submittedName>
</protein>
<keyword evidence="6 7" id="KW-0472">Membrane</keyword>
<dbReference type="PANTHER" id="PTHR43744">
    <property type="entry name" value="ABC TRANSPORTER PERMEASE PROTEIN MG189-RELATED-RELATED"/>
    <property type="match status" value="1"/>
</dbReference>
<reference evidence="9" key="1">
    <citation type="submission" date="2019-12" db="EMBL/GenBank/DDBJ databases">
        <authorList>
            <person name="zhang j."/>
            <person name="sun C.M."/>
        </authorList>
    </citation>
    <scope>NUCLEOTIDE SEQUENCE</scope>
    <source>
        <strain evidence="9">NS-1</strain>
    </source>
</reference>
<dbReference type="Gene3D" id="1.10.3720.10">
    <property type="entry name" value="MetI-like"/>
    <property type="match status" value="1"/>
</dbReference>
<dbReference type="InterPro" id="IPR000515">
    <property type="entry name" value="MetI-like"/>
</dbReference>
<dbReference type="InterPro" id="IPR035906">
    <property type="entry name" value="MetI-like_sf"/>
</dbReference>
<dbReference type="PANTHER" id="PTHR43744:SF12">
    <property type="entry name" value="ABC TRANSPORTER PERMEASE PROTEIN MG189-RELATED"/>
    <property type="match status" value="1"/>
</dbReference>
<feature type="transmembrane region" description="Helical" evidence="7">
    <location>
        <begin position="111"/>
        <end position="131"/>
    </location>
</feature>
<proteinExistence type="predicted"/>
<feature type="domain" description="ABC transmembrane type-1" evidence="8">
    <location>
        <begin position="57"/>
        <end position="238"/>
    </location>
</feature>
<evidence type="ECO:0000256" key="7">
    <source>
        <dbReference type="SAM" id="Phobius"/>
    </source>
</evidence>
<comment type="subcellular location">
    <subcellularLocation>
        <location evidence="1">Cell membrane</location>
        <topology evidence="1">Multi-pass membrane protein</topology>
    </subcellularLocation>
</comment>
<dbReference type="KEGG" id="ifn:GM661_15110"/>
<organism evidence="9 10">
    <name type="scientific">Iocasia fonsfrigidae</name>
    <dbReference type="NCBI Taxonomy" id="2682810"/>
    <lineage>
        <taxon>Bacteria</taxon>
        <taxon>Bacillati</taxon>
        <taxon>Bacillota</taxon>
        <taxon>Clostridia</taxon>
        <taxon>Halanaerobiales</taxon>
        <taxon>Halanaerobiaceae</taxon>
        <taxon>Iocasia</taxon>
    </lineage>
</organism>
<accession>A0A8A7KE39</accession>
<evidence type="ECO:0000313" key="9">
    <source>
        <dbReference type="EMBL" id="QTM00067.1"/>
    </source>
</evidence>
<evidence type="ECO:0000256" key="6">
    <source>
        <dbReference type="ARBA" id="ARBA00023136"/>
    </source>
</evidence>
<keyword evidence="3" id="KW-1003">Cell membrane</keyword>
<name>A0A8A7KE39_9FIRM</name>
<dbReference type="EMBL" id="CP046640">
    <property type="protein sequence ID" value="QTM00067.1"/>
    <property type="molecule type" value="Genomic_DNA"/>
</dbReference>
<keyword evidence="5 7" id="KW-1133">Transmembrane helix</keyword>
<dbReference type="GO" id="GO:0055085">
    <property type="term" value="P:transmembrane transport"/>
    <property type="evidence" value="ECO:0007669"/>
    <property type="project" value="InterPro"/>
</dbReference>
<keyword evidence="4 7" id="KW-0812">Transmembrane</keyword>
<evidence type="ECO:0000256" key="4">
    <source>
        <dbReference type="ARBA" id="ARBA00022692"/>
    </source>
</evidence>
<dbReference type="GO" id="GO:0005886">
    <property type="term" value="C:plasma membrane"/>
    <property type="evidence" value="ECO:0007669"/>
    <property type="project" value="UniProtKB-SubCell"/>
</dbReference>
<keyword evidence="10" id="KW-1185">Reference proteome</keyword>
<keyword evidence="2" id="KW-0813">Transport</keyword>
<evidence type="ECO:0000256" key="5">
    <source>
        <dbReference type="ARBA" id="ARBA00022989"/>
    </source>
</evidence>
<evidence type="ECO:0000256" key="2">
    <source>
        <dbReference type="ARBA" id="ARBA00022448"/>
    </source>
</evidence>
<evidence type="ECO:0000256" key="1">
    <source>
        <dbReference type="ARBA" id="ARBA00004651"/>
    </source>
</evidence>
<feature type="transmembrane region" description="Helical" evidence="7">
    <location>
        <begin position="152"/>
        <end position="174"/>
    </location>
</feature>
<dbReference type="AlphaFoldDB" id="A0A8A7KE39"/>
<gene>
    <name evidence="9" type="ORF">GM661_15110</name>
</gene>
<feature type="transmembrane region" description="Helical" evidence="7">
    <location>
        <begin position="77"/>
        <end position="99"/>
    </location>
</feature>
<feature type="transmembrane region" description="Helical" evidence="7">
    <location>
        <begin position="210"/>
        <end position="232"/>
    </location>
</feature>